<name>B0DY90_LACBS</name>
<gene>
    <name evidence="2" type="ORF">LACBIDRAFT_314304</name>
    <name evidence="1" type="ORF">LACBIDRAFT_318553</name>
</gene>
<proteinExistence type="predicted"/>
<dbReference type="KEGG" id="lbc:LACBIDRAFT_314304"/>
<dbReference type="InParanoid" id="B0DY90"/>
<organism evidence="3">
    <name type="scientific">Laccaria bicolor (strain S238N-H82 / ATCC MYA-4686)</name>
    <name type="common">Bicoloured deceiver</name>
    <name type="synonym">Laccaria laccata var. bicolor</name>
    <dbReference type="NCBI Taxonomy" id="486041"/>
    <lineage>
        <taxon>Eukaryota</taxon>
        <taxon>Fungi</taxon>
        <taxon>Dikarya</taxon>
        <taxon>Basidiomycota</taxon>
        <taxon>Agaricomycotina</taxon>
        <taxon>Agaricomycetes</taxon>
        <taxon>Agaricomycetidae</taxon>
        <taxon>Agaricales</taxon>
        <taxon>Agaricineae</taxon>
        <taxon>Hydnangiaceae</taxon>
        <taxon>Laccaria</taxon>
    </lineage>
</organism>
<dbReference type="Proteomes" id="UP000001194">
    <property type="component" value="Unassembled WGS sequence"/>
</dbReference>
<dbReference type="GeneID" id="6084650"/>
<keyword evidence="3" id="KW-1185">Reference proteome</keyword>
<evidence type="ECO:0000313" key="2">
    <source>
        <dbReference type="EMBL" id="EDR00349.1"/>
    </source>
</evidence>
<evidence type="ECO:0000313" key="3">
    <source>
        <dbReference type="Proteomes" id="UP000001194"/>
    </source>
</evidence>
<dbReference type="AlphaFoldDB" id="B0DY90"/>
<accession>B0DY90</accession>
<evidence type="ECO:0000313" key="1">
    <source>
        <dbReference type="EMBL" id="EDQ98897.1"/>
    </source>
</evidence>
<dbReference type="RefSeq" id="XP_001890442.1">
    <property type="nucleotide sequence ID" value="XM_001890407.1"/>
</dbReference>
<dbReference type="EMBL" id="DS547150">
    <property type="protein sequence ID" value="EDR00349.1"/>
    <property type="molecule type" value="Genomic_DNA"/>
</dbReference>
<dbReference type="RefSeq" id="XP_001888908.1">
    <property type="nucleotide sequence ID" value="XM_001888873.1"/>
</dbReference>
<sequence length="121" mass="12619">MSVTPGTALPTFLSLSTSLPPGGKRSASGVPRLLRRYHPVWLASPLPLRCLFLIVISRAPLSLVPLASPTSLGPRAPSSPAPGLLGLTGIVSGGRNCLQFASLYTRHLLDCVLLDSPVALV</sequence>
<protein>
    <submittedName>
        <fullName evidence="2">Predicted protein</fullName>
    </submittedName>
</protein>
<reference evidence="2 3" key="1">
    <citation type="journal article" date="2008" name="Nature">
        <title>The genome of Laccaria bicolor provides insights into mycorrhizal symbiosis.</title>
        <authorList>
            <person name="Martin F."/>
            <person name="Aerts A."/>
            <person name="Ahren D."/>
            <person name="Brun A."/>
            <person name="Danchin E.G.J."/>
            <person name="Duchaussoy F."/>
            <person name="Gibon J."/>
            <person name="Kohler A."/>
            <person name="Lindquist E."/>
            <person name="Pereda V."/>
            <person name="Salamov A."/>
            <person name="Shapiro H.J."/>
            <person name="Wuyts J."/>
            <person name="Blaudez D."/>
            <person name="Buee M."/>
            <person name="Brokstein P."/>
            <person name="Canbaeck B."/>
            <person name="Cohen D."/>
            <person name="Courty P.E."/>
            <person name="Coutinho P.M."/>
            <person name="Delaruelle C."/>
            <person name="Detter J.C."/>
            <person name="Deveau A."/>
            <person name="DiFazio S."/>
            <person name="Duplessis S."/>
            <person name="Fraissinet-Tachet L."/>
            <person name="Lucic E."/>
            <person name="Frey-Klett P."/>
            <person name="Fourrey C."/>
            <person name="Feussner I."/>
            <person name="Gay G."/>
            <person name="Grimwood J."/>
            <person name="Hoegger P.J."/>
            <person name="Jain P."/>
            <person name="Kilaru S."/>
            <person name="Labbe J."/>
            <person name="Lin Y.C."/>
            <person name="Legue V."/>
            <person name="Le Tacon F."/>
            <person name="Marmeisse R."/>
            <person name="Melayah D."/>
            <person name="Montanini B."/>
            <person name="Muratet M."/>
            <person name="Nehls U."/>
            <person name="Niculita-Hirzel H."/>
            <person name="Oudot-Le Secq M.P."/>
            <person name="Peter M."/>
            <person name="Quesneville H."/>
            <person name="Rajashekar B."/>
            <person name="Reich M."/>
            <person name="Rouhier N."/>
            <person name="Schmutz J."/>
            <person name="Yin T."/>
            <person name="Chalot M."/>
            <person name="Henrissat B."/>
            <person name="Kuees U."/>
            <person name="Lucas S."/>
            <person name="Van de Peer Y."/>
            <person name="Podila G.K."/>
            <person name="Polle A."/>
            <person name="Pukkila P.J."/>
            <person name="Richardson P.M."/>
            <person name="Rouze P."/>
            <person name="Sanders I.R."/>
            <person name="Stajich J.E."/>
            <person name="Tunlid A."/>
            <person name="Tuskan G."/>
            <person name="Grigoriev I.V."/>
        </authorList>
    </citation>
    <scope>NUCLEOTIDE SEQUENCE [LARGE SCALE GENOMIC DNA]</scope>
    <source>
        <strain evidence="3">S238N-H82 / ATCC MYA-4686</strain>
    </source>
</reference>
<dbReference type="HOGENOM" id="CLU_2038475_0_0_1"/>
<dbReference type="EMBL" id="DS547185">
    <property type="protein sequence ID" value="EDQ98897.1"/>
    <property type="molecule type" value="Genomic_DNA"/>
</dbReference>
<dbReference type="KEGG" id="lbc:LACBIDRAFT_318553"/>
<dbReference type="GeneID" id="6086099"/>